<sequence length="325" mass="36482">MRGTLMRLFTPATHYAILSANESNVDAAKAYNEILGAGSQYEVLRQNVKYWRKIFGAEKSNMAKADRELKADRVLRIPEPITTDQVFDSKRVYGSILVIPDQHAPYQHKDALRFLLAVREMFQPELTINLGDELDYHAMSFHDSDPNLDSAGTELEKGKKWLHKLEKEFPNQLVCDSNHGSMAFRKAKAHGLPVQLIRGYREVVFPAGNGQGWHWAESWRVQTPLGPVMFKHQASGGILVDAAHNACNLMVGHNHGNFSVEYTASSKHLYWGAYSGCLIDKDAMAFAYGKHTLRKPVIGCTVILEGRPHLVPMLLNSKGRWVGSL</sequence>
<dbReference type="OrthoDB" id="4771at10239"/>
<organism evidence="1 2">
    <name type="scientific">Pseudomonas phage PollyC</name>
    <dbReference type="NCBI Taxonomy" id="2079290"/>
    <lineage>
        <taxon>Viruses</taxon>
        <taxon>Duplodnaviria</taxon>
        <taxon>Heunggongvirae</taxon>
        <taxon>Uroviricota</taxon>
        <taxon>Caudoviricetes</taxon>
        <taxon>Autographivirales</taxon>
        <taxon>Autonotataviridae</taxon>
        <taxon>Pollyceevirus</taxon>
        <taxon>Pollyceevirus pollyC</taxon>
    </lineage>
</organism>
<dbReference type="Proteomes" id="UP000241341">
    <property type="component" value="Segment"/>
</dbReference>
<reference evidence="1 2" key="1">
    <citation type="submission" date="2018-01" db="EMBL/GenBank/DDBJ databases">
        <title>Pseudomonas phages infecting Pseudomonas sp. isolated from Prunus avium.</title>
        <authorList>
            <person name="Colberg O."/>
            <person name="Byth Carstens A."/>
        </authorList>
    </citation>
    <scope>NUCLEOTIDE SEQUENCE [LARGE SCALE GENOMIC DNA]</scope>
</reference>
<name>A0A2K9VI16_9CAUD</name>
<evidence type="ECO:0000313" key="2">
    <source>
        <dbReference type="Proteomes" id="UP000241341"/>
    </source>
</evidence>
<keyword evidence="2" id="KW-1185">Reference proteome</keyword>
<dbReference type="EMBL" id="MG775261">
    <property type="protein sequence ID" value="AUV61932.1"/>
    <property type="molecule type" value="Genomic_DNA"/>
</dbReference>
<gene>
    <name evidence="1" type="ORF">PsPhPollyC_gp28</name>
</gene>
<evidence type="ECO:0000313" key="1">
    <source>
        <dbReference type="EMBL" id="AUV61932.1"/>
    </source>
</evidence>
<accession>A0A2K9VI16</accession>
<protein>
    <submittedName>
        <fullName evidence="1">Phosphoesterase</fullName>
    </submittedName>
</protein>
<proteinExistence type="predicted"/>